<dbReference type="PIRSF" id="PIRSF000538">
    <property type="entry name" value="GlpK"/>
    <property type="match status" value="1"/>
</dbReference>
<dbReference type="EMBL" id="PIUM01000035">
    <property type="protein sequence ID" value="PKU22275.1"/>
    <property type="molecule type" value="Genomic_DNA"/>
</dbReference>
<evidence type="ECO:0000259" key="5">
    <source>
        <dbReference type="Pfam" id="PF02782"/>
    </source>
</evidence>
<dbReference type="PANTHER" id="PTHR43435:SF4">
    <property type="entry name" value="FGGY CARBOHYDRATE KINASE DOMAIN-CONTAINING PROTEIN"/>
    <property type="match status" value="1"/>
</dbReference>
<keyword evidence="2" id="KW-0808">Transferase</keyword>
<dbReference type="AlphaFoldDB" id="A0A2N3PPD9"/>
<name>A0A2N3PPD9_9PROT</name>
<evidence type="ECO:0000256" key="2">
    <source>
        <dbReference type="ARBA" id="ARBA00022679"/>
    </source>
</evidence>
<dbReference type="Gene3D" id="1.20.58.2240">
    <property type="match status" value="1"/>
</dbReference>
<protein>
    <submittedName>
        <fullName evidence="6">Ribulokinase</fullName>
    </submittedName>
</protein>
<evidence type="ECO:0000259" key="4">
    <source>
        <dbReference type="Pfam" id="PF00370"/>
    </source>
</evidence>
<dbReference type="Pfam" id="PF00370">
    <property type="entry name" value="FGGY_N"/>
    <property type="match status" value="1"/>
</dbReference>
<dbReference type="GO" id="GO:0019150">
    <property type="term" value="F:D-ribulokinase activity"/>
    <property type="evidence" value="ECO:0007669"/>
    <property type="project" value="TreeGrafter"/>
</dbReference>
<keyword evidence="7" id="KW-1185">Reference proteome</keyword>
<dbReference type="RefSeq" id="WP_101252934.1">
    <property type="nucleotide sequence ID" value="NZ_PIUM01000035.1"/>
</dbReference>
<evidence type="ECO:0000313" key="6">
    <source>
        <dbReference type="EMBL" id="PKU22275.1"/>
    </source>
</evidence>
<evidence type="ECO:0000256" key="1">
    <source>
        <dbReference type="ARBA" id="ARBA00009156"/>
    </source>
</evidence>
<comment type="similarity">
    <text evidence="1">Belongs to the FGGY kinase family.</text>
</comment>
<dbReference type="Proteomes" id="UP000233293">
    <property type="component" value="Unassembled WGS sequence"/>
</dbReference>
<dbReference type="FunFam" id="3.30.420.40:FF:000101">
    <property type="entry name" value="FGGY carbohydrate kinase domain-containing protein"/>
    <property type="match status" value="1"/>
</dbReference>
<feature type="domain" description="Carbohydrate kinase FGGY C-terminal" evidence="5">
    <location>
        <begin position="282"/>
        <end position="489"/>
    </location>
</feature>
<dbReference type="GO" id="GO:0005737">
    <property type="term" value="C:cytoplasm"/>
    <property type="evidence" value="ECO:0007669"/>
    <property type="project" value="TreeGrafter"/>
</dbReference>
<dbReference type="OrthoDB" id="9805576at2"/>
<organism evidence="6 7">
    <name type="scientific">Telmatospirillum siberiense</name>
    <dbReference type="NCBI Taxonomy" id="382514"/>
    <lineage>
        <taxon>Bacteria</taxon>
        <taxon>Pseudomonadati</taxon>
        <taxon>Pseudomonadota</taxon>
        <taxon>Alphaproteobacteria</taxon>
        <taxon>Rhodospirillales</taxon>
        <taxon>Rhodospirillaceae</taxon>
        <taxon>Telmatospirillum</taxon>
    </lineage>
</organism>
<accession>A0A2N3PPD9</accession>
<reference evidence="7" key="1">
    <citation type="submission" date="2017-12" db="EMBL/GenBank/DDBJ databases">
        <title>Draft genome sequence of Telmatospirillum siberiense 26-4b1T, an acidotolerant peatland alphaproteobacterium potentially involved in sulfur cycling.</title>
        <authorList>
            <person name="Hausmann B."/>
            <person name="Pjevac P."/>
            <person name="Schreck K."/>
            <person name="Herbold C.W."/>
            <person name="Daims H."/>
            <person name="Wagner M."/>
            <person name="Pester M."/>
            <person name="Loy A."/>
        </authorList>
    </citation>
    <scope>NUCLEOTIDE SEQUENCE [LARGE SCALE GENOMIC DNA]</scope>
    <source>
        <strain evidence="7">26-4b1</strain>
    </source>
</reference>
<dbReference type="InterPro" id="IPR018485">
    <property type="entry name" value="FGGY_C"/>
</dbReference>
<dbReference type="InterPro" id="IPR043129">
    <property type="entry name" value="ATPase_NBD"/>
</dbReference>
<dbReference type="InterPro" id="IPR006003">
    <property type="entry name" value="FGGY_RbtK-like"/>
</dbReference>
<keyword evidence="3 6" id="KW-0418">Kinase</keyword>
<evidence type="ECO:0000256" key="3">
    <source>
        <dbReference type="ARBA" id="ARBA00022777"/>
    </source>
</evidence>
<proteinExistence type="inferred from homology"/>
<dbReference type="NCBIfam" id="TIGR01315">
    <property type="entry name" value="5C_CHO_kinase"/>
    <property type="match status" value="1"/>
</dbReference>
<dbReference type="SUPFAM" id="SSF53067">
    <property type="entry name" value="Actin-like ATPase domain"/>
    <property type="match status" value="2"/>
</dbReference>
<dbReference type="Gene3D" id="3.30.420.40">
    <property type="match status" value="1"/>
</dbReference>
<dbReference type="PANTHER" id="PTHR43435">
    <property type="entry name" value="RIBULOKINASE"/>
    <property type="match status" value="1"/>
</dbReference>
<dbReference type="InterPro" id="IPR000577">
    <property type="entry name" value="Carb_kinase_FGGY"/>
</dbReference>
<dbReference type="Pfam" id="PF02782">
    <property type="entry name" value="FGGY_C"/>
    <property type="match status" value="1"/>
</dbReference>
<dbReference type="InterPro" id="IPR018484">
    <property type="entry name" value="FGGY_N"/>
</dbReference>
<dbReference type="CDD" id="cd07782">
    <property type="entry name" value="ASKHA_NBD_FGGY_D-RBK"/>
    <property type="match status" value="1"/>
</dbReference>
<feature type="domain" description="Carbohydrate kinase FGGY N-terminal" evidence="4">
    <location>
        <begin position="5"/>
        <end position="261"/>
    </location>
</feature>
<dbReference type="GO" id="GO:0019321">
    <property type="term" value="P:pentose metabolic process"/>
    <property type="evidence" value="ECO:0007669"/>
    <property type="project" value="TreeGrafter"/>
</dbReference>
<gene>
    <name evidence="6" type="ORF">CWS72_22690</name>
</gene>
<sequence>MTDVVIGVDVGTGSARAGVFDLAGHGLGRASQAIRMWHPQPDFVEQSSDDIWNAVCSAVRRAMAEAGPGLTVRGIGFDATCSLVAIDADGAPVSLSRTGSPEQNVIVWMDHRAIDQAERINGSGHEILHYVGSTISPEMETPKLLWIKEKLPSAWQETAHFFDLPDFLTWKACGALSRSLCSTVCKWTYLGHEGRWDESYFRKIGLGQLADEGFRRIGRQVLPIATPAGDGLSATAAAQFGLTPGIPVATSIIDAHAGGLGVIGAAIDGARPDRAQIERRVALIGGTSSCHMAVSEQARFVPGVWGPYFSAMIPEMWLNEGGQSATGALIDFVIESHAKGQTAKAMAETEGRTVYQRLNRRLDDLAASRPFPAALTADLHVQPDFHGNRSPRANPTARGMISGLQLSDGEDDLAVLYLATIQAVAYGTRHIIETMNSRGYRIDTIPVCGGGTKNPVYLREHADATGCRLILAEEPEAVLLGSAILGAVAGGVHASVTAAMGAMTRSGIVIEPSGGAVKAYHDAKYGVFKRMYEDQMAYRDMMAGKSPA</sequence>
<comment type="caution">
    <text evidence="6">The sequence shown here is derived from an EMBL/GenBank/DDBJ whole genome shotgun (WGS) entry which is preliminary data.</text>
</comment>
<evidence type="ECO:0000313" key="7">
    <source>
        <dbReference type="Proteomes" id="UP000233293"/>
    </source>
</evidence>